<dbReference type="Gene3D" id="1.10.357.140">
    <property type="entry name" value="UbiA prenyltransferase"/>
    <property type="match status" value="1"/>
</dbReference>
<keyword evidence="4 5" id="KW-0472">Membrane</keyword>
<feature type="transmembrane region" description="Helical" evidence="5">
    <location>
        <begin position="225"/>
        <end position="244"/>
    </location>
</feature>
<dbReference type="InterPro" id="IPR050475">
    <property type="entry name" value="Prenyltransferase_related"/>
</dbReference>
<sequence length="302" mass="32119">MNTATSTFDRWWAYLQLMRPANIITAWADIMAGFAASGYFVFNHQFNLIPLLWLLLATTGLYGGGIVFNDVFDAQLDAKERPERPIPSGRASLSGATLLGIMLLSVGVAAAAQVSWLSAILAVAIASFALLYDAFGKHNSIFGPINMGVCRGGNLLLGASVLPMVLKEYWFLALISIVYIAAITILSRGEVHGAKLNTSVVALSLIIIVIAGLLGLGLLPNYQVIAALPFVVVFAVRVLLPFIQAVRKPTPEQIRIAVKAGVLSLIVLDSTLAAGFAGVLYGLIVLSLLPISIKLAQVFAVT</sequence>
<dbReference type="EMBL" id="CP124543">
    <property type="protein sequence ID" value="WGV26741.1"/>
    <property type="molecule type" value="Genomic_DNA"/>
</dbReference>
<dbReference type="RefSeq" id="WP_281483985.1">
    <property type="nucleotide sequence ID" value="NZ_CP124543.1"/>
</dbReference>
<feature type="transmembrane region" description="Helical" evidence="5">
    <location>
        <begin position="116"/>
        <end position="135"/>
    </location>
</feature>
<dbReference type="AlphaFoldDB" id="A0AAJ6PAG0"/>
<dbReference type="Proteomes" id="UP001223520">
    <property type="component" value="Chromosome"/>
</dbReference>
<dbReference type="PANTHER" id="PTHR42723:SF1">
    <property type="entry name" value="CHLOROPHYLL SYNTHASE, CHLOROPLASTIC"/>
    <property type="match status" value="1"/>
</dbReference>
<feature type="transmembrane region" description="Helical" evidence="5">
    <location>
        <begin position="256"/>
        <end position="274"/>
    </location>
</feature>
<keyword evidence="2 5" id="KW-0812">Transmembrane</keyword>
<comment type="subcellular location">
    <subcellularLocation>
        <location evidence="1">Membrane</location>
        <topology evidence="1">Multi-pass membrane protein</topology>
    </subcellularLocation>
</comment>
<organism evidence="6 7">
    <name type="scientific">Halotia branconii CENA392</name>
    <dbReference type="NCBI Taxonomy" id="1539056"/>
    <lineage>
        <taxon>Bacteria</taxon>
        <taxon>Bacillati</taxon>
        <taxon>Cyanobacteriota</taxon>
        <taxon>Cyanophyceae</taxon>
        <taxon>Nostocales</taxon>
        <taxon>Nodulariaceae</taxon>
        <taxon>Halotia</taxon>
    </lineage>
</organism>
<evidence type="ECO:0000256" key="1">
    <source>
        <dbReference type="ARBA" id="ARBA00004141"/>
    </source>
</evidence>
<proteinExistence type="predicted"/>
<dbReference type="PANTHER" id="PTHR42723">
    <property type="entry name" value="CHLOROPHYLL SYNTHASE"/>
    <property type="match status" value="1"/>
</dbReference>
<evidence type="ECO:0000313" key="7">
    <source>
        <dbReference type="Proteomes" id="UP001223520"/>
    </source>
</evidence>
<feature type="transmembrane region" description="Helical" evidence="5">
    <location>
        <begin position="48"/>
        <end position="72"/>
    </location>
</feature>
<name>A0AAJ6PAG0_9CYAN</name>
<reference evidence="6 7" key="1">
    <citation type="journal article" date="2023" name="Limnol Oceanogr Lett">
        <title>Environmental adaptations by the intertidal Antarctic cyanobacterium Halotia branconii CENA392 as revealed using long-read genome sequencing.</title>
        <authorList>
            <person name="Dextro R.B."/>
            <person name="Delbaje E."/>
            <person name="Freitas P.N.N."/>
            <person name="Geraldes V."/>
            <person name="Pinto E."/>
            <person name="Long P.F."/>
            <person name="Fiore M.F."/>
        </authorList>
    </citation>
    <scope>NUCLEOTIDE SEQUENCE [LARGE SCALE GENOMIC DNA]</scope>
    <source>
        <strain evidence="6 7">CENA392</strain>
    </source>
</reference>
<feature type="transmembrane region" description="Helical" evidence="5">
    <location>
        <begin position="199"/>
        <end position="219"/>
    </location>
</feature>
<evidence type="ECO:0000256" key="2">
    <source>
        <dbReference type="ARBA" id="ARBA00022692"/>
    </source>
</evidence>
<dbReference type="GO" id="GO:0016020">
    <property type="term" value="C:membrane"/>
    <property type="evidence" value="ECO:0007669"/>
    <property type="project" value="UniProtKB-SubCell"/>
</dbReference>
<dbReference type="CDD" id="cd13964">
    <property type="entry name" value="PT_UbiA_1"/>
    <property type="match status" value="1"/>
</dbReference>
<dbReference type="InterPro" id="IPR044878">
    <property type="entry name" value="UbiA_sf"/>
</dbReference>
<dbReference type="NCBIfam" id="NF035940">
    <property type="entry name" value="prenyl_rel_EboC"/>
    <property type="match status" value="1"/>
</dbReference>
<evidence type="ECO:0000256" key="3">
    <source>
        <dbReference type="ARBA" id="ARBA00022989"/>
    </source>
</evidence>
<evidence type="ECO:0000256" key="4">
    <source>
        <dbReference type="ARBA" id="ARBA00023136"/>
    </source>
</evidence>
<dbReference type="GO" id="GO:0016765">
    <property type="term" value="F:transferase activity, transferring alkyl or aryl (other than methyl) groups"/>
    <property type="evidence" value="ECO:0007669"/>
    <property type="project" value="InterPro"/>
</dbReference>
<accession>A0AAJ6PAG0</accession>
<feature type="transmembrane region" description="Helical" evidence="5">
    <location>
        <begin position="169"/>
        <end position="187"/>
    </location>
</feature>
<protein>
    <submittedName>
        <fullName evidence="6">UbiA-like protein EboC</fullName>
    </submittedName>
</protein>
<feature type="transmembrane region" description="Helical" evidence="5">
    <location>
        <begin position="21"/>
        <end position="42"/>
    </location>
</feature>
<keyword evidence="3 5" id="KW-1133">Transmembrane helix</keyword>
<feature type="transmembrane region" description="Helical" evidence="5">
    <location>
        <begin position="93"/>
        <end position="110"/>
    </location>
</feature>
<dbReference type="InterPro" id="IPR000537">
    <property type="entry name" value="UbiA_prenyltransferase"/>
</dbReference>
<evidence type="ECO:0000313" key="6">
    <source>
        <dbReference type="EMBL" id="WGV26741.1"/>
    </source>
</evidence>
<gene>
    <name evidence="6" type="primary">eboC</name>
    <name evidence="6" type="ORF">QI031_04325</name>
</gene>
<keyword evidence="7" id="KW-1185">Reference proteome</keyword>
<evidence type="ECO:0000256" key="5">
    <source>
        <dbReference type="SAM" id="Phobius"/>
    </source>
</evidence>
<dbReference type="Pfam" id="PF01040">
    <property type="entry name" value="UbiA"/>
    <property type="match status" value="1"/>
</dbReference>
<dbReference type="KEGG" id="hbq:QI031_04325"/>